<organism evidence="4 5">
    <name type="scientific">Neokomagataea tanensis NBRC 106556</name>
    <dbReference type="NCBI Taxonomy" id="1223519"/>
    <lineage>
        <taxon>Bacteria</taxon>
        <taxon>Pseudomonadati</taxon>
        <taxon>Pseudomonadota</taxon>
        <taxon>Alphaproteobacteria</taxon>
        <taxon>Acetobacterales</taxon>
        <taxon>Acetobacteraceae</taxon>
        <taxon>Neokomagataea</taxon>
    </lineage>
</organism>
<gene>
    <name evidence="4" type="ORF">AA106556_0321</name>
</gene>
<dbReference type="EMBL" id="BAQB01000003">
    <property type="protein sequence ID" value="GBR44128.1"/>
    <property type="molecule type" value="Genomic_DNA"/>
</dbReference>
<dbReference type="RefSeq" id="WP_068171035.1">
    <property type="nucleotide sequence ID" value="NZ_BAQB01000003.1"/>
</dbReference>
<keyword evidence="2" id="KW-0012">Acyltransferase</keyword>
<dbReference type="Proteomes" id="UP001062443">
    <property type="component" value="Unassembled WGS sequence"/>
</dbReference>
<accession>A0ABQ0QGL3</accession>
<comment type="caution">
    <text evidence="4">The sequence shown here is derived from an EMBL/GenBank/DDBJ whole genome shotgun (WGS) entry which is preliminary data.</text>
</comment>
<sequence>MSVSVTLRDITVDDCLPLRQQVLWPNLTQDECRVEHDETAVHLGAFDGDTLVGCTSLFVLPDGEMQLRKFAVSQEYQGQGIGSALLRASFERCAALGLKTFMLSARVSAIGFYEKHGLTAVGDVYFKGPIPHRKMVCVVG</sequence>
<keyword evidence="1" id="KW-0808">Transferase</keyword>
<keyword evidence="5" id="KW-1185">Reference proteome</keyword>
<evidence type="ECO:0000313" key="5">
    <source>
        <dbReference type="Proteomes" id="UP001062443"/>
    </source>
</evidence>
<dbReference type="CDD" id="cd04301">
    <property type="entry name" value="NAT_SF"/>
    <property type="match status" value="1"/>
</dbReference>
<proteinExistence type="predicted"/>
<evidence type="ECO:0000313" key="4">
    <source>
        <dbReference type="EMBL" id="GBR44128.1"/>
    </source>
</evidence>
<protein>
    <submittedName>
        <fullName evidence="4">Acetyltransferase</fullName>
    </submittedName>
</protein>
<dbReference type="PANTHER" id="PTHR43420">
    <property type="entry name" value="ACETYLTRANSFERASE"/>
    <property type="match status" value="1"/>
</dbReference>
<feature type="domain" description="N-acetyltransferase" evidence="3">
    <location>
        <begin position="5"/>
        <end position="140"/>
    </location>
</feature>
<dbReference type="Pfam" id="PF00583">
    <property type="entry name" value="Acetyltransf_1"/>
    <property type="match status" value="1"/>
</dbReference>
<dbReference type="PANTHER" id="PTHR43420:SF47">
    <property type="entry name" value="N-ACETYLTRANSFERASE DOMAIN-CONTAINING PROTEIN"/>
    <property type="match status" value="1"/>
</dbReference>
<dbReference type="InterPro" id="IPR000182">
    <property type="entry name" value="GNAT_dom"/>
</dbReference>
<reference evidence="4" key="1">
    <citation type="submission" date="2013-04" db="EMBL/GenBank/DDBJ databases">
        <title>The genome sequencing project of 58 acetic acid bacteria.</title>
        <authorList>
            <person name="Okamoto-Kainuma A."/>
            <person name="Ishikawa M."/>
            <person name="Umino S."/>
            <person name="Koizumi Y."/>
            <person name="Shiwa Y."/>
            <person name="Yoshikawa H."/>
            <person name="Matsutani M."/>
            <person name="Matsushita K."/>
        </authorList>
    </citation>
    <scope>NUCLEOTIDE SEQUENCE</scope>
    <source>
        <strain evidence="4">NBRC 106556</strain>
    </source>
</reference>
<dbReference type="InterPro" id="IPR050680">
    <property type="entry name" value="YpeA/RimI_acetyltransf"/>
</dbReference>
<evidence type="ECO:0000256" key="2">
    <source>
        <dbReference type="ARBA" id="ARBA00023315"/>
    </source>
</evidence>
<evidence type="ECO:0000256" key="1">
    <source>
        <dbReference type="ARBA" id="ARBA00022679"/>
    </source>
</evidence>
<dbReference type="SUPFAM" id="SSF55729">
    <property type="entry name" value="Acyl-CoA N-acyltransferases (Nat)"/>
    <property type="match status" value="1"/>
</dbReference>
<name>A0ABQ0QGL3_9PROT</name>
<dbReference type="PROSITE" id="PS51186">
    <property type="entry name" value="GNAT"/>
    <property type="match status" value="1"/>
</dbReference>
<dbReference type="Gene3D" id="3.40.630.30">
    <property type="match status" value="1"/>
</dbReference>
<dbReference type="InterPro" id="IPR016181">
    <property type="entry name" value="Acyl_CoA_acyltransferase"/>
</dbReference>
<evidence type="ECO:0000259" key="3">
    <source>
        <dbReference type="PROSITE" id="PS51186"/>
    </source>
</evidence>